<sequence length="183" mass="21981">MDKITQEAYIKELTDFIKEKTGINRFLSSKEKSLIKKFYSENIPLERLKKIIESEIISYPQSKRKKFSVLSIEKKLSHQKNSPPQRKIRSEEESNNRWKKVIERLNIPPEILNVEKVESAFRDFEIERRVVSYLWKNLPENEKKKLQEEAKREIKKKFVAQNIDPKKVIKSLIYTKLKKIYNI</sequence>
<evidence type="ECO:0000313" key="2">
    <source>
        <dbReference type="Proteomes" id="UP000001366"/>
    </source>
</evidence>
<proteinExistence type="predicted"/>
<dbReference type="KEGG" id="pmx:PERMA_0353"/>
<evidence type="ECO:0000313" key="1">
    <source>
        <dbReference type="EMBL" id="ACO03177.1"/>
    </source>
</evidence>
<dbReference type="HOGENOM" id="CLU_1473887_0_0_0"/>
<reference evidence="1 2" key="1">
    <citation type="journal article" date="2009" name="J. Bacteriol.">
        <title>Complete and draft genome sequences of six members of the Aquificales.</title>
        <authorList>
            <person name="Reysenbach A.L."/>
            <person name="Hamamura N."/>
            <person name="Podar M."/>
            <person name="Griffiths E."/>
            <person name="Ferreira S."/>
            <person name="Hochstein R."/>
            <person name="Heidelberg J."/>
            <person name="Johnson J."/>
            <person name="Mead D."/>
            <person name="Pohorille A."/>
            <person name="Sarmiento M."/>
            <person name="Schweighofer K."/>
            <person name="Seshadri R."/>
            <person name="Voytek M.A."/>
        </authorList>
    </citation>
    <scope>NUCLEOTIDE SEQUENCE [LARGE SCALE GENOMIC DNA]</scope>
    <source>
        <strain evidence="2">DSM 14350 / EX-H1</strain>
    </source>
</reference>
<dbReference type="PaxDb" id="123214-PERMA_0353"/>
<protein>
    <submittedName>
        <fullName evidence="1">Uncharacterized protein</fullName>
    </submittedName>
</protein>
<dbReference type="OrthoDB" id="13435at2"/>
<name>C0QTY0_PERMH</name>
<organism evidence="1 2">
    <name type="scientific">Persephonella marina (strain DSM 14350 / EX-H1)</name>
    <dbReference type="NCBI Taxonomy" id="123214"/>
    <lineage>
        <taxon>Bacteria</taxon>
        <taxon>Pseudomonadati</taxon>
        <taxon>Aquificota</taxon>
        <taxon>Aquificia</taxon>
        <taxon>Aquificales</taxon>
        <taxon>Hydrogenothermaceae</taxon>
        <taxon>Persephonella</taxon>
    </lineage>
</organism>
<accession>C0QTY0</accession>
<dbReference type="RefSeq" id="WP_012675416.1">
    <property type="nucleotide sequence ID" value="NC_012440.1"/>
</dbReference>
<dbReference type="Proteomes" id="UP000001366">
    <property type="component" value="Chromosome"/>
</dbReference>
<gene>
    <name evidence="1" type="ordered locus">PERMA_0353</name>
</gene>
<dbReference type="AlphaFoldDB" id="C0QTY0"/>
<dbReference type="EMBL" id="CP001230">
    <property type="protein sequence ID" value="ACO03177.1"/>
    <property type="molecule type" value="Genomic_DNA"/>
</dbReference>
<dbReference type="STRING" id="123214.PERMA_0353"/>
<keyword evidence="2" id="KW-1185">Reference proteome</keyword>